<dbReference type="SUPFAM" id="SSF53335">
    <property type="entry name" value="S-adenosyl-L-methionine-dependent methyltransferases"/>
    <property type="match status" value="1"/>
</dbReference>
<keyword evidence="1" id="KW-0489">Methyltransferase</keyword>
<dbReference type="EMBL" id="JANIID010000025">
    <property type="protein sequence ID" value="MCQ8772895.1"/>
    <property type="molecule type" value="Genomic_DNA"/>
</dbReference>
<dbReference type="GO" id="GO:0008168">
    <property type="term" value="F:methyltransferase activity"/>
    <property type="evidence" value="ECO:0007669"/>
    <property type="project" value="UniProtKB-KW"/>
</dbReference>
<organism evidence="1 2">
    <name type="scientific">Streptomyces telluris</name>
    <dbReference type="NCBI Taxonomy" id="2720021"/>
    <lineage>
        <taxon>Bacteria</taxon>
        <taxon>Bacillati</taxon>
        <taxon>Actinomycetota</taxon>
        <taxon>Actinomycetes</taxon>
        <taxon>Kitasatosporales</taxon>
        <taxon>Streptomycetaceae</taxon>
        <taxon>Streptomyces</taxon>
    </lineage>
</organism>
<reference evidence="1" key="1">
    <citation type="submission" date="2022-06" db="EMBL/GenBank/DDBJ databases">
        <title>WGS of actinobacteria.</title>
        <authorList>
            <person name="Thawai C."/>
        </authorList>
    </citation>
    <scope>NUCLEOTIDE SEQUENCE</scope>
    <source>
        <strain evidence="1">AA8</strain>
    </source>
</reference>
<protein>
    <submittedName>
        <fullName evidence="1">Class I SAM-dependent methyltransferase</fullName>
    </submittedName>
</protein>
<dbReference type="Gene3D" id="3.40.50.150">
    <property type="entry name" value="Vaccinia Virus protein VP39"/>
    <property type="match status" value="1"/>
</dbReference>
<accession>A0A9X2LNS7</accession>
<name>A0A9X2LNS7_9ACTN</name>
<dbReference type="AlphaFoldDB" id="A0A9X2LNS7"/>
<evidence type="ECO:0000313" key="2">
    <source>
        <dbReference type="Proteomes" id="UP001142374"/>
    </source>
</evidence>
<comment type="caution">
    <text evidence="1">The sequence shown here is derived from an EMBL/GenBank/DDBJ whole genome shotgun (WGS) entry which is preliminary data.</text>
</comment>
<sequence>MLHSSPPPAPEQRASYRDALAQGVDRFLHPPRTTCPWCDAGRLRQRLRTTDLLQRKPGAFTLDQCLDCGHIFQNPQLNEDGLDFYYRDFYDGYWEDRAGETWASLRKAYEQRAAFAAPHVRPKTWLDVGTGHGHFCAAAADRFPDTVFDGLDRGDCVELAARRGWIERAHRGLFPDLAAELAGAYDVVSMQHYLEHTVHPLRELQAAAQVVRPGGHLFIEVPDPECRFGRILGRWWMPWFQPQHLHLMPMANLRRRLEDLGFTVVAQERCNFNGPVNLLYSTYLRLHNTAPAPDAPWFPAAPAPLRTTVRKAMFLGATPLLLGAKAADLLTGLLPSGARVTDAYRILARRDPLGPA</sequence>
<dbReference type="Proteomes" id="UP001142374">
    <property type="component" value="Unassembled WGS sequence"/>
</dbReference>
<keyword evidence="2" id="KW-1185">Reference proteome</keyword>
<dbReference type="RefSeq" id="WP_168096155.1">
    <property type="nucleotide sequence ID" value="NZ_JAATER010000577.1"/>
</dbReference>
<dbReference type="GO" id="GO:0032259">
    <property type="term" value="P:methylation"/>
    <property type="evidence" value="ECO:0007669"/>
    <property type="project" value="UniProtKB-KW"/>
</dbReference>
<evidence type="ECO:0000313" key="1">
    <source>
        <dbReference type="EMBL" id="MCQ8772895.1"/>
    </source>
</evidence>
<proteinExistence type="predicted"/>
<keyword evidence="1" id="KW-0808">Transferase</keyword>
<gene>
    <name evidence="1" type="ORF">NQU55_24440</name>
</gene>
<dbReference type="Pfam" id="PF13489">
    <property type="entry name" value="Methyltransf_23"/>
    <property type="match status" value="1"/>
</dbReference>
<dbReference type="CDD" id="cd02440">
    <property type="entry name" value="AdoMet_MTases"/>
    <property type="match status" value="1"/>
</dbReference>
<dbReference type="InterPro" id="IPR029063">
    <property type="entry name" value="SAM-dependent_MTases_sf"/>
</dbReference>